<dbReference type="SMART" id="SM00448">
    <property type="entry name" value="REC"/>
    <property type="match status" value="1"/>
</dbReference>
<evidence type="ECO:0000256" key="8">
    <source>
        <dbReference type="SAM" id="Coils"/>
    </source>
</evidence>
<name>A0ABV0J8Y5_9CYAN</name>
<feature type="domain" description="PAC" evidence="12">
    <location>
        <begin position="214"/>
        <end position="265"/>
    </location>
</feature>
<feature type="coiled-coil region" evidence="8">
    <location>
        <begin position="249"/>
        <end position="278"/>
    </location>
</feature>
<dbReference type="PROSITE" id="PS50113">
    <property type="entry name" value="PAC"/>
    <property type="match status" value="1"/>
</dbReference>
<dbReference type="NCBIfam" id="TIGR00229">
    <property type="entry name" value="sensory_box"/>
    <property type="match status" value="1"/>
</dbReference>
<dbReference type="InterPro" id="IPR035965">
    <property type="entry name" value="PAS-like_dom_sf"/>
</dbReference>
<dbReference type="PROSITE" id="PS50112">
    <property type="entry name" value="PAS"/>
    <property type="match status" value="1"/>
</dbReference>
<dbReference type="InterPro" id="IPR036890">
    <property type="entry name" value="HATPase_C_sf"/>
</dbReference>
<proteinExistence type="predicted"/>
<evidence type="ECO:0000259" key="10">
    <source>
        <dbReference type="PROSITE" id="PS50110"/>
    </source>
</evidence>
<dbReference type="SUPFAM" id="SSF55874">
    <property type="entry name" value="ATPase domain of HSP90 chaperone/DNA topoisomerase II/histidine kinase"/>
    <property type="match status" value="1"/>
</dbReference>
<dbReference type="PRINTS" id="PR00344">
    <property type="entry name" value="BCTRLSENSOR"/>
</dbReference>
<keyword evidence="14" id="KW-1185">Reference proteome</keyword>
<sequence>MGQILRALIVEDSEDDTELLVLELEQQGYDPIYERVDTAKAMQAALDRATWDVIICDYSMPQFSAPAALALLQSRGLDIPFIIVSGTIGEDIAVAAMKAGAHDYLIKGNLVRLVPAIARELREAQERQARRAAQQALRENEERFRSLIENALDLIVVLAIDGTIQYTSPSSKTLFGYEPEAIAATNIFKYLHPEDISHVRQTFQNVIAQPGVTATAEFRCHHQDGSWRLLEASGKHFVEPSGTTRIIVNARDSTERRQAEEMRKALETEKELSELRSRFYSMMSHEFRSPLTAIQMTAQLMRDHSQAFEVNKQKECFQRILNATKRLGHLVDDVLVIGKAESGKFQVAPVPLDLSAFCQELITEFQLTSGKEHQIVFSYEGDGSDVAIDEEILRHVLSNLLANAIKYSPANTKIQFELQQKRDVAIIQVQDQGMGIPPEDLPHLFEPFHRASNVDRIPGTGLGLAIAKKFTELQGGIITATSELGVGTNFIVTLPLQAQL</sequence>
<dbReference type="SUPFAM" id="SSF55785">
    <property type="entry name" value="PYP-like sensor domain (PAS domain)"/>
    <property type="match status" value="1"/>
</dbReference>
<feature type="domain" description="Histidine kinase" evidence="9">
    <location>
        <begin position="282"/>
        <end position="498"/>
    </location>
</feature>
<dbReference type="PANTHER" id="PTHR43047:SF72">
    <property type="entry name" value="OSMOSENSING HISTIDINE PROTEIN KINASE SLN1"/>
    <property type="match status" value="1"/>
</dbReference>
<keyword evidence="6" id="KW-0902">Two-component regulatory system</keyword>
<keyword evidence="4" id="KW-0808">Transferase</keyword>
<dbReference type="EC" id="2.7.13.3" evidence="2"/>
<feature type="modified residue" description="4-aspartylphosphate" evidence="7">
    <location>
        <position position="57"/>
    </location>
</feature>
<feature type="coiled-coil region" evidence="8">
    <location>
        <begin position="122"/>
        <end position="150"/>
    </location>
</feature>
<dbReference type="Proteomes" id="UP001464891">
    <property type="component" value="Unassembled WGS sequence"/>
</dbReference>
<dbReference type="SMART" id="SM00387">
    <property type="entry name" value="HATPase_c"/>
    <property type="match status" value="1"/>
</dbReference>
<dbReference type="Gene3D" id="3.40.50.2300">
    <property type="match status" value="1"/>
</dbReference>
<comment type="caution">
    <text evidence="13">The sequence shown here is derived from an EMBL/GenBank/DDBJ whole genome shotgun (WGS) entry which is preliminary data.</text>
</comment>
<comment type="catalytic activity">
    <reaction evidence="1">
        <text>ATP + protein L-histidine = ADP + protein N-phospho-L-histidine.</text>
        <dbReference type="EC" id="2.7.13.3"/>
    </reaction>
</comment>
<dbReference type="InterPro" id="IPR005467">
    <property type="entry name" value="His_kinase_dom"/>
</dbReference>
<protein>
    <recommendedName>
        <fullName evidence="2">histidine kinase</fullName>
        <ecNumber evidence="2">2.7.13.3</ecNumber>
    </recommendedName>
</protein>
<dbReference type="Pfam" id="PF02518">
    <property type="entry name" value="HATPase_c"/>
    <property type="match status" value="1"/>
</dbReference>
<dbReference type="InterPro" id="IPR003661">
    <property type="entry name" value="HisK_dim/P_dom"/>
</dbReference>
<feature type="domain" description="Response regulatory" evidence="10">
    <location>
        <begin position="6"/>
        <end position="122"/>
    </location>
</feature>
<evidence type="ECO:0000259" key="9">
    <source>
        <dbReference type="PROSITE" id="PS50109"/>
    </source>
</evidence>
<dbReference type="PANTHER" id="PTHR43047">
    <property type="entry name" value="TWO-COMPONENT HISTIDINE PROTEIN KINASE"/>
    <property type="match status" value="1"/>
</dbReference>
<evidence type="ECO:0000256" key="2">
    <source>
        <dbReference type="ARBA" id="ARBA00012438"/>
    </source>
</evidence>
<dbReference type="InterPro" id="IPR004358">
    <property type="entry name" value="Sig_transdc_His_kin-like_C"/>
</dbReference>
<dbReference type="SUPFAM" id="SSF47384">
    <property type="entry name" value="Homodimeric domain of signal transducing histidine kinase"/>
    <property type="match status" value="1"/>
</dbReference>
<keyword evidence="5" id="KW-0418">Kinase</keyword>
<accession>A0ABV0J8Y5</accession>
<evidence type="ECO:0000256" key="5">
    <source>
        <dbReference type="ARBA" id="ARBA00022777"/>
    </source>
</evidence>
<evidence type="ECO:0000256" key="6">
    <source>
        <dbReference type="ARBA" id="ARBA00023012"/>
    </source>
</evidence>
<evidence type="ECO:0000259" key="11">
    <source>
        <dbReference type="PROSITE" id="PS50112"/>
    </source>
</evidence>
<dbReference type="Gene3D" id="3.30.450.20">
    <property type="entry name" value="PAS domain"/>
    <property type="match status" value="1"/>
</dbReference>
<dbReference type="CDD" id="cd00156">
    <property type="entry name" value="REC"/>
    <property type="match status" value="1"/>
</dbReference>
<gene>
    <name evidence="13" type="ORF">NC998_10250</name>
</gene>
<evidence type="ECO:0000256" key="4">
    <source>
        <dbReference type="ARBA" id="ARBA00022679"/>
    </source>
</evidence>
<dbReference type="CDD" id="cd00130">
    <property type="entry name" value="PAS"/>
    <property type="match status" value="1"/>
</dbReference>
<dbReference type="SUPFAM" id="SSF52172">
    <property type="entry name" value="CheY-like"/>
    <property type="match status" value="1"/>
</dbReference>
<dbReference type="InterPro" id="IPR003594">
    <property type="entry name" value="HATPase_dom"/>
</dbReference>
<reference evidence="13 14" key="1">
    <citation type="submission" date="2022-04" db="EMBL/GenBank/DDBJ databases">
        <title>Positive selection, recombination, and allopatry shape intraspecific diversity of widespread and dominant cyanobacteria.</title>
        <authorList>
            <person name="Wei J."/>
            <person name="Shu W."/>
            <person name="Hu C."/>
        </authorList>
    </citation>
    <scope>NUCLEOTIDE SEQUENCE [LARGE SCALE GENOMIC DNA]</scope>
    <source>
        <strain evidence="13 14">GB2-A4</strain>
    </source>
</reference>
<dbReference type="SMART" id="SM00388">
    <property type="entry name" value="HisKA"/>
    <property type="match status" value="1"/>
</dbReference>
<dbReference type="InterPro" id="IPR000014">
    <property type="entry name" value="PAS"/>
</dbReference>
<dbReference type="InterPro" id="IPR013655">
    <property type="entry name" value="PAS_fold_3"/>
</dbReference>
<dbReference type="Pfam" id="PF00072">
    <property type="entry name" value="Response_reg"/>
    <property type="match status" value="1"/>
</dbReference>
<dbReference type="InterPro" id="IPR000700">
    <property type="entry name" value="PAS-assoc_C"/>
</dbReference>
<organism evidence="13 14">
    <name type="scientific">Trichocoleus desertorum GB2-A4</name>
    <dbReference type="NCBI Taxonomy" id="2933944"/>
    <lineage>
        <taxon>Bacteria</taxon>
        <taxon>Bacillati</taxon>
        <taxon>Cyanobacteriota</taxon>
        <taxon>Cyanophyceae</taxon>
        <taxon>Leptolyngbyales</taxon>
        <taxon>Trichocoleusaceae</taxon>
        <taxon>Trichocoleus</taxon>
    </lineage>
</organism>
<dbReference type="Gene3D" id="3.30.565.10">
    <property type="entry name" value="Histidine kinase-like ATPase, C-terminal domain"/>
    <property type="match status" value="1"/>
</dbReference>
<keyword evidence="13" id="KW-0067">ATP-binding</keyword>
<evidence type="ECO:0000256" key="1">
    <source>
        <dbReference type="ARBA" id="ARBA00000085"/>
    </source>
</evidence>
<dbReference type="SMART" id="SM00091">
    <property type="entry name" value="PAS"/>
    <property type="match status" value="1"/>
</dbReference>
<dbReference type="Pfam" id="PF00512">
    <property type="entry name" value="HisKA"/>
    <property type="match status" value="1"/>
</dbReference>
<evidence type="ECO:0000256" key="7">
    <source>
        <dbReference type="PROSITE-ProRule" id="PRU00169"/>
    </source>
</evidence>
<dbReference type="PROSITE" id="PS50110">
    <property type="entry name" value="RESPONSE_REGULATORY"/>
    <property type="match status" value="1"/>
</dbReference>
<dbReference type="InterPro" id="IPR036097">
    <property type="entry name" value="HisK_dim/P_sf"/>
</dbReference>
<dbReference type="CDD" id="cd00075">
    <property type="entry name" value="HATPase"/>
    <property type="match status" value="1"/>
</dbReference>
<dbReference type="EMBL" id="JAMPKM010000005">
    <property type="protein sequence ID" value="MEP0817476.1"/>
    <property type="molecule type" value="Genomic_DNA"/>
</dbReference>
<dbReference type="Pfam" id="PF08447">
    <property type="entry name" value="PAS_3"/>
    <property type="match status" value="1"/>
</dbReference>
<keyword evidence="13" id="KW-0547">Nucleotide-binding</keyword>
<keyword evidence="8" id="KW-0175">Coiled coil</keyword>
<dbReference type="CDD" id="cd00082">
    <property type="entry name" value="HisKA"/>
    <property type="match status" value="1"/>
</dbReference>
<evidence type="ECO:0000313" key="13">
    <source>
        <dbReference type="EMBL" id="MEP0817476.1"/>
    </source>
</evidence>
<dbReference type="InterPro" id="IPR001789">
    <property type="entry name" value="Sig_transdc_resp-reg_receiver"/>
</dbReference>
<keyword evidence="3 7" id="KW-0597">Phosphoprotein</keyword>
<dbReference type="Gene3D" id="1.10.287.130">
    <property type="match status" value="1"/>
</dbReference>
<evidence type="ECO:0000313" key="14">
    <source>
        <dbReference type="Proteomes" id="UP001464891"/>
    </source>
</evidence>
<evidence type="ECO:0000259" key="12">
    <source>
        <dbReference type="PROSITE" id="PS50113"/>
    </source>
</evidence>
<dbReference type="InterPro" id="IPR011006">
    <property type="entry name" value="CheY-like_superfamily"/>
</dbReference>
<evidence type="ECO:0000256" key="3">
    <source>
        <dbReference type="ARBA" id="ARBA00022553"/>
    </source>
</evidence>
<dbReference type="RefSeq" id="WP_190435488.1">
    <property type="nucleotide sequence ID" value="NZ_JAMPKM010000005.1"/>
</dbReference>
<dbReference type="GO" id="GO:0005524">
    <property type="term" value="F:ATP binding"/>
    <property type="evidence" value="ECO:0007669"/>
    <property type="project" value="UniProtKB-KW"/>
</dbReference>
<feature type="domain" description="PAS" evidence="11">
    <location>
        <begin position="140"/>
        <end position="210"/>
    </location>
</feature>
<dbReference type="PROSITE" id="PS50109">
    <property type="entry name" value="HIS_KIN"/>
    <property type="match status" value="1"/>
</dbReference>